<feature type="compositionally biased region" description="Basic and acidic residues" evidence="1">
    <location>
        <begin position="210"/>
        <end position="219"/>
    </location>
</feature>
<dbReference type="EMBL" id="OZ034819">
    <property type="protein sequence ID" value="CAL1394128.1"/>
    <property type="molecule type" value="Genomic_DNA"/>
</dbReference>
<proteinExistence type="predicted"/>
<evidence type="ECO:0000256" key="1">
    <source>
        <dbReference type="SAM" id="MobiDB-lite"/>
    </source>
</evidence>
<name>A0AAV2F797_9ROSI</name>
<keyword evidence="3" id="KW-1185">Reference proteome</keyword>
<accession>A0AAV2F797</accession>
<dbReference type="Proteomes" id="UP001497516">
    <property type="component" value="Chromosome 6"/>
</dbReference>
<reference evidence="2 3" key="1">
    <citation type="submission" date="2024-04" db="EMBL/GenBank/DDBJ databases">
        <authorList>
            <person name="Fracassetti M."/>
        </authorList>
    </citation>
    <scope>NUCLEOTIDE SEQUENCE [LARGE SCALE GENOMIC DNA]</scope>
</reference>
<organism evidence="2 3">
    <name type="scientific">Linum trigynum</name>
    <dbReference type="NCBI Taxonomy" id="586398"/>
    <lineage>
        <taxon>Eukaryota</taxon>
        <taxon>Viridiplantae</taxon>
        <taxon>Streptophyta</taxon>
        <taxon>Embryophyta</taxon>
        <taxon>Tracheophyta</taxon>
        <taxon>Spermatophyta</taxon>
        <taxon>Magnoliopsida</taxon>
        <taxon>eudicotyledons</taxon>
        <taxon>Gunneridae</taxon>
        <taxon>Pentapetalae</taxon>
        <taxon>rosids</taxon>
        <taxon>fabids</taxon>
        <taxon>Malpighiales</taxon>
        <taxon>Linaceae</taxon>
        <taxon>Linum</taxon>
    </lineage>
</organism>
<sequence>MLLNEHTLLSVGHIVISQRGRGRGYTWVNPRSRAAAPRGQVAQGRPSHPVDPDPWIHQTVRTATTGIGVGPLVLSATPRPHSRSTSFQNATRMVVPPVRISEVQLVVVPLAGCSTNVHVKGEGKAIVTEDESDEEEDVRDRGSSSFTPVFHMRISDEDLIVDDNKRSHDEMVGQQRCLEAGQPQPFLDNRPMEGAGLVDSSAPVSTEEDPPAKRQHMDSADQEDESMGIVMEASNKWPQSIE</sequence>
<evidence type="ECO:0000313" key="3">
    <source>
        <dbReference type="Proteomes" id="UP001497516"/>
    </source>
</evidence>
<evidence type="ECO:0000313" key="2">
    <source>
        <dbReference type="EMBL" id="CAL1394128.1"/>
    </source>
</evidence>
<dbReference type="AlphaFoldDB" id="A0AAV2F797"/>
<feature type="region of interest" description="Disordered" evidence="1">
    <location>
        <begin position="180"/>
        <end position="242"/>
    </location>
</feature>
<gene>
    <name evidence="2" type="ORF">LTRI10_LOCUS34649</name>
</gene>
<feature type="region of interest" description="Disordered" evidence="1">
    <location>
        <begin position="34"/>
        <end position="54"/>
    </location>
</feature>
<protein>
    <submittedName>
        <fullName evidence="2">Uncharacterized protein</fullName>
    </submittedName>
</protein>